<dbReference type="EC" id="3.4.22.61" evidence="14"/>
<keyword evidence="9" id="KW-0378">Hydrolase</keyword>
<dbReference type="PROSITE" id="PS50207">
    <property type="entry name" value="CASPASE_P10"/>
    <property type="match status" value="1"/>
</dbReference>
<evidence type="ECO:0000256" key="13">
    <source>
        <dbReference type="ARBA" id="ARBA00051626"/>
    </source>
</evidence>
<dbReference type="RefSeq" id="XP_030629297.1">
    <property type="nucleotide sequence ID" value="XM_030773437.1"/>
</dbReference>
<comment type="subcellular location">
    <subcellularLocation>
        <location evidence="2">Cytoplasm</location>
    </subcellularLocation>
    <subcellularLocation>
        <location evidence="1">Nucleus</location>
    </subcellularLocation>
</comment>
<evidence type="ECO:0000259" key="18">
    <source>
        <dbReference type="PROSITE" id="PS50207"/>
    </source>
</evidence>
<feature type="compositionally biased region" description="Basic and acidic residues" evidence="17">
    <location>
        <begin position="18"/>
        <end position="33"/>
    </location>
</feature>
<dbReference type="InterPro" id="IPR011600">
    <property type="entry name" value="Pept_C14_caspase"/>
</dbReference>
<dbReference type="InParanoid" id="A0A6J2VBL4"/>
<evidence type="ECO:0000256" key="17">
    <source>
        <dbReference type="SAM" id="MobiDB-lite"/>
    </source>
</evidence>
<dbReference type="AlphaFoldDB" id="A0A6J2VBL4"/>
<dbReference type="GO" id="GO:0006915">
    <property type="term" value="P:apoptotic process"/>
    <property type="evidence" value="ECO:0007669"/>
    <property type="project" value="UniProtKB-KW"/>
</dbReference>
<dbReference type="PROSITE" id="PS01122">
    <property type="entry name" value="CASPASE_CYS"/>
    <property type="match status" value="1"/>
</dbReference>
<dbReference type="InterPro" id="IPR002138">
    <property type="entry name" value="Pept_C14_p10"/>
</dbReference>
<proteinExistence type="inferred from homology"/>
<evidence type="ECO:0000256" key="12">
    <source>
        <dbReference type="ARBA" id="ARBA00023242"/>
    </source>
</evidence>
<evidence type="ECO:0000256" key="16">
    <source>
        <dbReference type="RuleBase" id="RU003971"/>
    </source>
</evidence>
<dbReference type="SMART" id="SM00115">
    <property type="entry name" value="CASc"/>
    <property type="match status" value="1"/>
</dbReference>
<evidence type="ECO:0000256" key="3">
    <source>
        <dbReference type="ARBA" id="ARBA00010134"/>
    </source>
</evidence>
<dbReference type="GO" id="GO:0051604">
    <property type="term" value="P:protein maturation"/>
    <property type="evidence" value="ECO:0007669"/>
    <property type="project" value="UniProtKB-ARBA"/>
</dbReference>
<dbReference type="CDD" id="cd00032">
    <property type="entry name" value="CASc"/>
    <property type="match status" value="1"/>
</dbReference>
<dbReference type="GO" id="GO:0032991">
    <property type="term" value="C:protein-containing complex"/>
    <property type="evidence" value="ECO:0007669"/>
    <property type="project" value="UniProtKB-ARBA"/>
</dbReference>
<reference evidence="21" key="1">
    <citation type="submission" date="2025-08" db="UniProtKB">
        <authorList>
            <consortium name="RefSeq"/>
        </authorList>
    </citation>
    <scope>IDENTIFICATION</scope>
</reference>
<evidence type="ECO:0000256" key="8">
    <source>
        <dbReference type="ARBA" id="ARBA00022737"/>
    </source>
</evidence>
<evidence type="ECO:0000256" key="1">
    <source>
        <dbReference type="ARBA" id="ARBA00004123"/>
    </source>
</evidence>
<organism evidence="20 21">
    <name type="scientific">Chanos chanos</name>
    <name type="common">Milkfish</name>
    <name type="synonym">Mugil chanos</name>
    <dbReference type="NCBI Taxonomy" id="29144"/>
    <lineage>
        <taxon>Eukaryota</taxon>
        <taxon>Metazoa</taxon>
        <taxon>Chordata</taxon>
        <taxon>Craniata</taxon>
        <taxon>Vertebrata</taxon>
        <taxon>Euteleostomi</taxon>
        <taxon>Actinopterygii</taxon>
        <taxon>Neopterygii</taxon>
        <taxon>Teleostei</taxon>
        <taxon>Ostariophysi</taxon>
        <taxon>Gonorynchiformes</taxon>
        <taxon>Chanidae</taxon>
        <taxon>Chanos</taxon>
    </lineage>
</organism>
<evidence type="ECO:0000313" key="20">
    <source>
        <dbReference type="Proteomes" id="UP000504632"/>
    </source>
</evidence>
<keyword evidence="11" id="KW-0865">Zymogen</keyword>
<evidence type="ECO:0000256" key="14">
    <source>
        <dbReference type="ARBA" id="ARBA00066479"/>
    </source>
</evidence>
<dbReference type="GO" id="GO:0043065">
    <property type="term" value="P:positive regulation of apoptotic process"/>
    <property type="evidence" value="ECO:0007669"/>
    <property type="project" value="UniProtKB-ARBA"/>
</dbReference>
<evidence type="ECO:0000256" key="10">
    <source>
        <dbReference type="ARBA" id="ARBA00022807"/>
    </source>
</evidence>
<dbReference type="Gene3D" id="3.40.50.1460">
    <property type="match status" value="1"/>
</dbReference>
<dbReference type="InterPro" id="IPR015917">
    <property type="entry name" value="Pept_C14A"/>
</dbReference>
<dbReference type="SUPFAM" id="SSF52129">
    <property type="entry name" value="Caspase-like"/>
    <property type="match status" value="1"/>
</dbReference>
<keyword evidence="10" id="KW-0788">Thiol protease</keyword>
<feature type="domain" description="Caspase family p20" evidence="19">
    <location>
        <begin position="78"/>
        <end position="198"/>
    </location>
</feature>
<keyword evidence="6" id="KW-0645">Protease</keyword>
<dbReference type="GeneID" id="115811288"/>
<dbReference type="OrthoDB" id="6114029at2759"/>
<evidence type="ECO:0000256" key="15">
    <source>
        <dbReference type="ARBA" id="ARBA00068172"/>
    </source>
</evidence>
<evidence type="ECO:0000256" key="6">
    <source>
        <dbReference type="ARBA" id="ARBA00022670"/>
    </source>
</evidence>
<dbReference type="GO" id="GO:0005737">
    <property type="term" value="C:cytoplasm"/>
    <property type="evidence" value="ECO:0007669"/>
    <property type="project" value="UniProtKB-SubCell"/>
</dbReference>
<dbReference type="Pfam" id="PF00656">
    <property type="entry name" value="Peptidase_C14"/>
    <property type="match status" value="1"/>
</dbReference>
<dbReference type="InterPro" id="IPR033139">
    <property type="entry name" value="Caspase_cys_AS"/>
</dbReference>
<keyword evidence="5" id="KW-0597">Phosphoprotein</keyword>
<comment type="catalytic activity">
    <reaction evidence="13">
        <text>Strict requirement for Asp at position P1 and has a preferred cleavage sequence of (Leu/Asp/Val)-Glu-Thr-Asp-|-(Gly/Ser/Ala).</text>
        <dbReference type="EC" id="3.4.22.61"/>
    </reaction>
</comment>
<evidence type="ECO:0000259" key="19">
    <source>
        <dbReference type="PROSITE" id="PS50208"/>
    </source>
</evidence>
<evidence type="ECO:0000256" key="2">
    <source>
        <dbReference type="ARBA" id="ARBA00004496"/>
    </source>
</evidence>
<keyword evidence="7" id="KW-0053">Apoptosis</keyword>
<dbReference type="Proteomes" id="UP000504632">
    <property type="component" value="Chromosome 5"/>
</dbReference>
<evidence type="ECO:0000256" key="4">
    <source>
        <dbReference type="ARBA" id="ARBA00022490"/>
    </source>
</evidence>
<keyword evidence="8" id="KW-0677">Repeat</keyword>
<dbReference type="GO" id="GO:0005886">
    <property type="term" value="C:plasma membrane"/>
    <property type="evidence" value="ECO:0007669"/>
    <property type="project" value="UniProtKB-ARBA"/>
</dbReference>
<dbReference type="InterPro" id="IPR001309">
    <property type="entry name" value="Pept_C14_p20"/>
</dbReference>
<dbReference type="PANTHER" id="PTHR48169">
    <property type="entry name" value="DED DOMAIN-CONTAINING PROTEIN"/>
    <property type="match status" value="1"/>
</dbReference>
<evidence type="ECO:0000256" key="9">
    <source>
        <dbReference type="ARBA" id="ARBA00022801"/>
    </source>
</evidence>
<dbReference type="PRINTS" id="PR00376">
    <property type="entry name" value="IL1BCENZYME"/>
</dbReference>
<keyword evidence="4" id="KW-0963">Cytoplasm</keyword>
<keyword evidence="12" id="KW-0539">Nucleus</keyword>
<feature type="region of interest" description="Disordered" evidence="17">
    <location>
        <begin position="1"/>
        <end position="64"/>
    </location>
</feature>
<dbReference type="GO" id="GO:0004197">
    <property type="term" value="F:cysteine-type endopeptidase activity"/>
    <property type="evidence" value="ECO:0007669"/>
    <property type="project" value="InterPro"/>
</dbReference>
<evidence type="ECO:0000256" key="5">
    <source>
        <dbReference type="ARBA" id="ARBA00022553"/>
    </source>
</evidence>
<gene>
    <name evidence="21" type="primary">LOC115811288</name>
</gene>
<dbReference type="PANTHER" id="PTHR48169:SF7">
    <property type="entry name" value="CASPASE 10"/>
    <property type="match status" value="1"/>
</dbReference>
<dbReference type="GO" id="GO:0005634">
    <property type="term" value="C:nucleus"/>
    <property type="evidence" value="ECO:0007669"/>
    <property type="project" value="UniProtKB-SubCell"/>
</dbReference>
<evidence type="ECO:0000313" key="21">
    <source>
        <dbReference type="RefSeq" id="XP_030629297.1"/>
    </source>
</evidence>
<dbReference type="PROSITE" id="PS50208">
    <property type="entry name" value="CASPASE_P20"/>
    <property type="match status" value="1"/>
</dbReference>
<evidence type="ECO:0000256" key="7">
    <source>
        <dbReference type="ARBA" id="ARBA00022703"/>
    </source>
</evidence>
<dbReference type="FunFam" id="3.40.50.1460:FF:000008">
    <property type="entry name" value="caspase-8 isoform X1"/>
    <property type="match status" value="1"/>
</dbReference>
<evidence type="ECO:0000256" key="11">
    <source>
        <dbReference type="ARBA" id="ARBA00023145"/>
    </source>
</evidence>
<dbReference type="GO" id="GO:0006508">
    <property type="term" value="P:proteolysis"/>
    <property type="evidence" value="ECO:0007669"/>
    <property type="project" value="UniProtKB-KW"/>
</dbReference>
<feature type="domain" description="Caspase family p10" evidence="18">
    <location>
        <begin position="223"/>
        <end position="308"/>
    </location>
</feature>
<keyword evidence="20" id="KW-1185">Reference proteome</keyword>
<name>A0A6J2VBL4_CHACN</name>
<comment type="similarity">
    <text evidence="3 16">Belongs to the peptidase C14A family.</text>
</comment>
<protein>
    <recommendedName>
        <fullName evidence="15">Caspase-8</fullName>
        <ecNumber evidence="14">3.4.22.61</ecNumber>
    </recommendedName>
</protein>
<accession>A0A6J2VBL4</accession>
<sequence length="311" mass="35281">MAPSRATLLDEGASWGFREPETGRGPRDPRADTAPEMVGPSTTVLVVPGSRAGSRPPKTCREREPRRTQEFYALTRRPCGLCLIINNYDFQSRSSLRNHEGTQKALTRVFTRMRFLVREKKDLSRSEILRVVKEFAEKNHSAYDAFVCCVLSHGEKGSILGTDGEDVQIRDLTQPFACCNSLKQKPKIFFIQACQGKKHQQDTPVQTDGYTDDEIQEDALDSACRKISLEDDFPIGMATVEDCVSFRQRQKGSLYIQELCKQLETSCPRRENILTILTRVNRNISQGVFPGRKQMPEPRFTLTKTLVFPWG</sequence>
<dbReference type="InterPro" id="IPR029030">
    <property type="entry name" value="Caspase-like_dom_sf"/>
</dbReference>